<dbReference type="InterPro" id="IPR000504">
    <property type="entry name" value="RRM_dom"/>
</dbReference>
<organism evidence="15">
    <name type="scientific">Camelus bactrianus</name>
    <name type="common">Bactrian camel</name>
    <dbReference type="NCBI Taxonomy" id="9837"/>
    <lineage>
        <taxon>Eukaryota</taxon>
        <taxon>Metazoa</taxon>
        <taxon>Chordata</taxon>
        <taxon>Craniata</taxon>
        <taxon>Vertebrata</taxon>
        <taxon>Euteleostomi</taxon>
        <taxon>Mammalia</taxon>
        <taxon>Eutheria</taxon>
        <taxon>Laurasiatheria</taxon>
        <taxon>Artiodactyla</taxon>
        <taxon>Tylopoda</taxon>
        <taxon>Camelidae</taxon>
        <taxon>Camelus</taxon>
    </lineage>
</organism>
<evidence type="ECO:0000256" key="12">
    <source>
        <dbReference type="ARBA" id="ARBA00079413"/>
    </source>
</evidence>
<evidence type="ECO:0000256" key="3">
    <source>
        <dbReference type="ARBA" id="ARBA00004496"/>
    </source>
</evidence>
<comment type="subcellular location">
    <subcellularLocation>
        <location evidence="3">Cytoplasm</location>
    </subcellularLocation>
    <subcellularLocation>
        <location evidence="2">Endoplasmic reticulum</location>
    </subcellularLocation>
    <subcellularLocation>
        <location evidence="1">Nucleus</location>
    </subcellularLocation>
</comment>
<evidence type="ECO:0000256" key="9">
    <source>
        <dbReference type="ARBA" id="ARBA00023242"/>
    </source>
</evidence>
<name>A0A9W3FMU5_CAMBA</name>
<dbReference type="CDD" id="cd12490">
    <property type="entry name" value="RRM2_ACF"/>
    <property type="match status" value="1"/>
</dbReference>
<dbReference type="FunFam" id="3.30.70.330:FF:000022">
    <property type="entry name" value="APOBEC1 complementation factor isoform X1"/>
    <property type="match status" value="1"/>
</dbReference>
<feature type="domain" description="RRM" evidence="14">
    <location>
        <begin position="231"/>
        <end position="303"/>
    </location>
</feature>
<evidence type="ECO:0000256" key="7">
    <source>
        <dbReference type="ARBA" id="ARBA00022824"/>
    </source>
</evidence>
<dbReference type="PROSITE" id="PS50102">
    <property type="entry name" value="RRM"/>
    <property type="match status" value="3"/>
</dbReference>
<evidence type="ECO:0000256" key="6">
    <source>
        <dbReference type="ARBA" id="ARBA00022737"/>
    </source>
</evidence>
<evidence type="ECO:0000313" key="15">
    <source>
        <dbReference type="RefSeq" id="XP_045363462.1"/>
    </source>
</evidence>
<dbReference type="CTD" id="29974"/>
<keyword evidence="9" id="KW-0539">Nucleus</keyword>
<dbReference type="Pfam" id="PF00076">
    <property type="entry name" value="RRM_1"/>
    <property type="match status" value="3"/>
</dbReference>
<dbReference type="Gene3D" id="3.30.160.20">
    <property type="match status" value="1"/>
</dbReference>
<evidence type="ECO:0000256" key="2">
    <source>
        <dbReference type="ARBA" id="ARBA00004240"/>
    </source>
</evidence>
<dbReference type="PANTHER" id="PTHR21245">
    <property type="entry name" value="HETEROGENEOUS NUCLEAR RIBONUCLEOPROTEIN"/>
    <property type="match status" value="1"/>
</dbReference>
<dbReference type="FunFam" id="3.30.70.330:FF:000179">
    <property type="entry name" value="APOBEC1 complementation factor isoform X1"/>
    <property type="match status" value="1"/>
</dbReference>
<feature type="domain" description="RRM" evidence="14">
    <location>
        <begin position="136"/>
        <end position="218"/>
    </location>
</feature>
<dbReference type="SUPFAM" id="SSF54768">
    <property type="entry name" value="dsRNA-binding domain-like"/>
    <property type="match status" value="1"/>
</dbReference>
<dbReference type="CDD" id="cd19900">
    <property type="entry name" value="DSRM_A1CF"/>
    <property type="match status" value="1"/>
</dbReference>
<dbReference type="GO" id="GO:0005783">
    <property type="term" value="C:endoplasmic reticulum"/>
    <property type="evidence" value="ECO:0007669"/>
    <property type="project" value="UniProtKB-SubCell"/>
</dbReference>
<keyword evidence="8 13" id="KW-0694">RNA-binding</keyword>
<keyword evidence="7" id="KW-0256">Endoplasmic reticulum</keyword>
<proteinExistence type="predicted"/>
<evidence type="ECO:0000256" key="8">
    <source>
        <dbReference type="ARBA" id="ARBA00022884"/>
    </source>
</evidence>
<dbReference type="FunFam" id="3.30.160.20:FF:000025">
    <property type="entry name" value="APOBEC1 complementation factor isoform X1"/>
    <property type="match status" value="1"/>
</dbReference>
<gene>
    <name evidence="15" type="primary">A1CF</name>
</gene>
<evidence type="ECO:0000259" key="14">
    <source>
        <dbReference type="PROSITE" id="PS50102"/>
    </source>
</evidence>
<dbReference type="Gene3D" id="3.30.70.330">
    <property type="match status" value="3"/>
</dbReference>
<dbReference type="GO" id="GO:0016554">
    <property type="term" value="P:cytidine to uridine editing"/>
    <property type="evidence" value="ECO:0007669"/>
    <property type="project" value="UniProtKB-ARBA"/>
</dbReference>
<dbReference type="InterPro" id="IPR034538">
    <property type="entry name" value="ACF_RRM1"/>
</dbReference>
<protein>
    <recommendedName>
        <fullName evidence="11">APOBEC1 complementation factor</fullName>
    </recommendedName>
    <alternativeName>
        <fullName evidence="12">APOBEC1-stimulating protein</fullName>
    </alternativeName>
</protein>
<keyword evidence="4" id="KW-0963">Cytoplasm</keyword>
<evidence type="ECO:0000256" key="10">
    <source>
        <dbReference type="ARBA" id="ARBA00062586"/>
    </source>
</evidence>
<evidence type="ECO:0000256" key="11">
    <source>
        <dbReference type="ARBA" id="ARBA00073950"/>
    </source>
</evidence>
<dbReference type="InterPro" id="IPR012677">
    <property type="entry name" value="Nucleotide-bd_a/b_plait_sf"/>
</dbReference>
<dbReference type="GO" id="GO:0005634">
    <property type="term" value="C:nucleus"/>
    <property type="evidence" value="ECO:0007669"/>
    <property type="project" value="UniProtKB-SubCell"/>
</dbReference>
<dbReference type="SMART" id="SM00360">
    <property type="entry name" value="RRM"/>
    <property type="match status" value="3"/>
</dbReference>
<evidence type="ECO:0000256" key="4">
    <source>
        <dbReference type="ARBA" id="ARBA00022490"/>
    </source>
</evidence>
<accession>A0A9W3FMU5</accession>
<dbReference type="InterPro" id="IPR006535">
    <property type="entry name" value="HnRNP_R/Q_splicing_fac"/>
</dbReference>
<keyword evidence="6" id="KW-0677">Repeat</keyword>
<reference evidence="15" key="1">
    <citation type="submission" date="2025-08" db="UniProtKB">
        <authorList>
            <consortium name="RefSeq"/>
        </authorList>
    </citation>
    <scope>IDENTIFICATION</scope>
    <source>
        <tissue evidence="15">Blood</tissue>
    </source>
</reference>
<feature type="domain" description="RRM" evidence="14">
    <location>
        <begin position="56"/>
        <end position="134"/>
    </location>
</feature>
<dbReference type="AlphaFoldDB" id="A0A9W3FMU5"/>
<comment type="subunit">
    <text evidence="10">Part of the apolipoprotein B mRNA editing complex with APOBEC1. Interacts with TNPO2; TNPO2 may be responsible for transport of A1CF into the nucleus. Interacts with SYNCRIP. Interacts with CELF2/CUGBP2. Interacts with RBM47.</text>
</comment>
<keyword evidence="5" id="KW-0507">mRNA processing</keyword>
<dbReference type="InterPro" id="IPR035979">
    <property type="entry name" value="RBD_domain_sf"/>
</dbReference>
<dbReference type="RefSeq" id="XP_045363462.1">
    <property type="nucleotide sequence ID" value="XM_045507506.1"/>
</dbReference>
<dbReference type="InterPro" id="IPR044461">
    <property type="entry name" value="A1CF_DSRM"/>
</dbReference>
<evidence type="ECO:0000256" key="13">
    <source>
        <dbReference type="PROSITE-ProRule" id="PRU00176"/>
    </source>
</evidence>
<dbReference type="NCBIfam" id="TIGR01648">
    <property type="entry name" value="hnRNP-R-Q"/>
    <property type="match status" value="1"/>
</dbReference>
<dbReference type="GO" id="GO:0006397">
    <property type="term" value="P:mRNA processing"/>
    <property type="evidence" value="ECO:0007669"/>
    <property type="project" value="UniProtKB-KW"/>
</dbReference>
<dbReference type="Pfam" id="PF14709">
    <property type="entry name" value="DND1_DSRM"/>
    <property type="match status" value="1"/>
</dbReference>
<dbReference type="CDD" id="cd12486">
    <property type="entry name" value="RRM1_ACF"/>
    <property type="match status" value="1"/>
</dbReference>
<dbReference type="GO" id="GO:0003723">
    <property type="term" value="F:RNA binding"/>
    <property type="evidence" value="ECO:0007669"/>
    <property type="project" value="UniProtKB-UniRule"/>
</dbReference>
<evidence type="ECO:0000256" key="1">
    <source>
        <dbReference type="ARBA" id="ARBA00004123"/>
    </source>
</evidence>
<dbReference type="SUPFAM" id="SSF54928">
    <property type="entry name" value="RNA-binding domain, RBD"/>
    <property type="match status" value="2"/>
</dbReference>
<dbReference type="FunFam" id="3.30.70.330:FF:000026">
    <property type="entry name" value="APOBEC1 complementation factor isoform X1"/>
    <property type="match status" value="1"/>
</dbReference>
<dbReference type="CDD" id="cd12498">
    <property type="entry name" value="RRM3_ACF"/>
    <property type="match status" value="1"/>
</dbReference>
<evidence type="ECO:0000256" key="5">
    <source>
        <dbReference type="ARBA" id="ARBA00022664"/>
    </source>
</evidence>
<sequence length="688" mass="76146">MESNHKSGDGLSGTQKEAALRALVQRTGYSLVQENGQRKYGGPPPGWDAAPPERGCEIFIGKLPRDLFEDELIPLCEKIGKIYEMRMMMDFNGNNRGYAFVTFSNKQEAKNAIKQLNNYEIRNGRLLGVCASVDNCRLFVGGILKTKKREEILAEMKKVTDGVVDVIVYPSAADKTKNRGFAFVEYESHRAAAMARRKLLPGRIQLWGHPIAVDWAEPEVEVDEDTMSSVKILYVRNLMLSTSEEMIEKEFNNIKPGAVERVKKIRDYAFVHFTNREDAVEAMKALNGKVLDGSPIEVTLAKPVDKDSYVRYTRGTGGRGTMLQGEYTYSLGHVYDPTTTYLGAPVFYAPQAYTAIPSPHFPATKGHLGNRAIIRAPSVREIYMNVPVGAAGVRGLGGRGYLAYTGLGRGYQVKGDKREDKLYDLLPGMELTPMNPVTLKPQGIKLAPQILEEICQKNNWGQPVYQLHSAIGQDQRQLFLYKITIPALASQNPAIHPFTPPKLSAYMDEAKTYAAEYTLQTLGIPTDVPSPAPCRFCCRISRTGRRRVMCPFKVTKATAVTAEGQVPPGLCWGHQLRACIPYTSMLTHPSSEDPCQASQFLEKLLALSNILNFHISKRRSQKEAHSNPFHDVSLPPSPGYGLPNAPASMSAAQLKQAVTLGQDLAAYTTYEVYPTFAVTARGDGYGTF</sequence>